<feature type="compositionally biased region" description="Basic and acidic residues" evidence="1">
    <location>
        <begin position="72"/>
        <end position="89"/>
    </location>
</feature>
<gene>
    <name evidence="2 3" type="ORF">BBOV_II001500</name>
</gene>
<evidence type="ECO:0000313" key="2">
    <source>
        <dbReference type="EMBL" id="BAN66009.1"/>
    </source>
</evidence>
<dbReference type="EMBL" id="AAXT01000003">
    <property type="protein sequence ID" value="EDO06107.1"/>
    <property type="molecule type" value="Genomic_DNA"/>
</dbReference>
<reference evidence="4" key="5">
    <citation type="journal article" date="2021" name="Int. J. Parasitol.">
        <title>Comparative analysis of gene expression between Babesia bovis blood stages and kinetes allowed by improved genome annotation.</title>
        <authorList>
            <person name="Ueti M.W."/>
            <person name="Johnson W.C."/>
            <person name="Kappmeyer L.S."/>
            <person name="Herndon D.R."/>
            <person name="Mousel M.R."/>
            <person name="Reif K.E."/>
            <person name="Taus N.S."/>
            <person name="Ifeonu O.O."/>
            <person name="Silva J.C."/>
            <person name="Suarez C.E."/>
            <person name="Brayton K.A."/>
        </authorList>
    </citation>
    <scope>NUCLEOTIDE SEQUENCE [LARGE SCALE GENOMIC DNA]</scope>
</reference>
<sequence length="301" mass="34069">MRFHYVVGSGTSLITAASVICGGMIPVSALNANSDDGNSVKENVTHVNTTFSSRLFHFMGNEHTTNPFGKSARREAVSEDSKSGDDNDIPKSSTDSDESNEDADIHNVFDKYRKLTYTASELADKIREILSAPDPQYGTDYNREWGRACLTADYEIPKTASHIHFDVFDPFLPPGLLFEDLGCLHLYNVANGYHLYKIRFGDMVITLLPDLEHVSMHLFEDSWGMMVVRVMFAYKGLLNRHEYTESSRGTREFRKTMGPVLQHAPPPINTKDLNKWLDEKYLLLSQQRPAIIEEVLTQQKN</sequence>
<feature type="region of interest" description="Disordered" evidence="1">
    <location>
        <begin position="62"/>
        <end position="103"/>
    </location>
</feature>
<evidence type="ECO:0000256" key="1">
    <source>
        <dbReference type="SAM" id="MobiDB-lite"/>
    </source>
</evidence>
<reference evidence="3" key="2">
    <citation type="submission" date="2007-08" db="EMBL/GenBank/DDBJ databases">
        <authorList>
            <person name="Nene V."/>
        </authorList>
    </citation>
    <scope>NUCLEOTIDE SEQUENCE</scope>
    <source>
        <strain evidence="3">T2Bo</strain>
    </source>
</reference>
<evidence type="ECO:0000313" key="3">
    <source>
        <dbReference type="EMBL" id="EDO06107.1"/>
    </source>
</evidence>
<dbReference type="eggNOG" id="ENOG502QX9A">
    <property type="taxonomic scope" value="Eukaryota"/>
</dbReference>
<accession>A7AT46</accession>
<dbReference type="VEuPathDB" id="PiroplasmaDB:BBOV_II001500"/>
<dbReference type="KEGG" id="bbo:BBOV_II001500"/>
<name>A7AT46_BABBO</name>
<reference evidence="2" key="3">
    <citation type="journal article" date="2014" name="BMC Genomics">
        <title>The Babesia bovis gene and promoter model: an update from full-length EST analysis.</title>
        <authorList>
            <person name="Yamagishi J."/>
            <person name="Wakaguri H."/>
            <person name="Yokoyama N."/>
            <person name="Yamashita R."/>
            <person name="Suzuki Y."/>
            <person name="Xuan X."/>
            <person name="Igarashi I."/>
        </authorList>
    </citation>
    <scope>NUCLEOTIDE SEQUENCE</scope>
    <source>
        <strain evidence="2">Texas</strain>
    </source>
</reference>
<dbReference type="AlphaFoldDB" id="A7AT46"/>
<proteinExistence type="evidence at transcript level"/>
<protein>
    <submittedName>
        <fullName evidence="3">Membrane protein, putative</fullName>
    </submittedName>
</protein>
<dbReference type="RefSeq" id="XP_001609675.1">
    <property type="nucleotide sequence ID" value="XM_001609625.1"/>
</dbReference>
<dbReference type="OMA" id="HLFEDSW"/>
<evidence type="ECO:0000313" key="4">
    <source>
        <dbReference type="Proteomes" id="UP000002173"/>
    </source>
</evidence>
<keyword evidence="4" id="KW-1185">Reference proteome</keyword>
<reference evidence="3 4" key="1">
    <citation type="journal article" date="2007" name="PLoS Pathog.">
        <title>Genome sequence of Babesia bovis and comparative analysis of apicomplexan hemoprotozoa.</title>
        <authorList>
            <person name="Brayton K.A."/>
            <person name="Lau A.O.T."/>
            <person name="Herndon D.R."/>
            <person name="Hannick L."/>
            <person name="Kappmeyer L.S."/>
            <person name="Berens S.J."/>
            <person name="Bidwell S.L."/>
            <person name="Brown W.C."/>
            <person name="Crabtree J."/>
            <person name="Fadrosh D."/>
            <person name="Feldblum T."/>
            <person name="Forberger H.A."/>
            <person name="Haas B.J."/>
            <person name="Howell J.M."/>
            <person name="Khouri H."/>
            <person name="Koo H."/>
            <person name="Mann D.J."/>
            <person name="Norimine J."/>
            <person name="Paulsen I.T."/>
            <person name="Radune D."/>
            <person name="Ren Q."/>
            <person name="Smith R.K. Jr."/>
            <person name="Suarez C.E."/>
            <person name="White O."/>
            <person name="Wortman J.R."/>
            <person name="Knowles D.P. Jr."/>
            <person name="McElwain T.F."/>
            <person name="Nene V.M."/>
        </authorList>
    </citation>
    <scope>NUCLEOTIDE SEQUENCE [LARGE SCALE GENOMIC DNA]</scope>
    <source>
        <strain evidence="3">T2Bo</strain>
    </source>
</reference>
<dbReference type="GeneID" id="5477902"/>
<reference evidence="4" key="4">
    <citation type="journal article" date="2020" name="Data Brief">
        <title>Transcriptome dataset of Babesia bovis life stages within vertebrate and invertebrate hosts.</title>
        <authorList>
            <person name="Ueti M.W."/>
            <person name="Johnson W.C."/>
            <person name="Kappmeyer L.S."/>
            <person name="Herndon D.R."/>
            <person name="Mousel M.R."/>
            <person name="Reif K.E."/>
            <person name="Taus N.S."/>
            <person name="Ifeonu O.O."/>
            <person name="Silva J.C."/>
            <person name="Suarez C.E."/>
            <person name="Brayton K.A."/>
        </authorList>
    </citation>
    <scope>NUCLEOTIDE SEQUENCE [LARGE SCALE GENOMIC DNA]</scope>
</reference>
<dbReference type="EMBL" id="AK442215">
    <property type="protein sequence ID" value="BAN66009.1"/>
    <property type="molecule type" value="mRNA"/>
</dbReference>
<organism evidence="3 4">
    <name type="scientific">Babesia bovis</name>
    <dbReference type="NCBI Taxonomy" id="5865"/>
    <lineage>
        <taxon>Eukaryota</taxon>
        <taxon>Sar</taxon>
        <taxon>Alveolata</taxon>
        <taxon>Apicomplexa</taxon>
        <taxon>Aconoidasida</taxon>
        <taxon>Piroplasmida</taxon>
        <taxon>Babesiidae</taxon>
        <taxon>Babesia</taxon>
    </lineage>
</organism>
<dbReference type="Proteomes" id="UP000002173">
    <property type="component" value="Unassembled WGS sequence"/>
</dbReference>